<protein>
    <submittedName>
        <fullName evidence="1">Uncharacterized protein</fullName>
    </submittedName>
</protein>
<organism evidence="1 2">
    <name type="scientific">Brassica cretica</name>
    <name type="common">Mustard</name>
    <dbReference type="NCBI Taxonomy" id="69181"/>
    <lineage>
        <taxon>Eukaryota</taxon>
        <taxon>Viridiplantae</taxon>
        <taxon>Streptophyta</taxon>
        <taxon>Embryophyta</taxon>
        <taxon>Tracheophyta</taxon>
        <taxon>Spermatophyta</taxon>
        <taxon>Magnoliopsida</taxon>
        <taxon>eudicotyledons</taxon>
        <taxon>Gunneridae</taxon>
        <taxon>Pentapetalae</taxon>
        <taxon>rosids</taxon>
        <taxon>malvids</taxon>
        <taxon>Brassicales</taxon>
        <taxon>Brassicaceae</taxon>
        <taxon>Brassiceae</taxon>
        <taxon>Brassica</taxon>
    </lineage>
</organism>
<dbReference type="EMBL" id="QGKW02001940">
    <property type="protein sequence ID" value="KAF2558566.1"/>
    <property type="molecule type" value="Genomic_DNA"/>
</dbReference>
<dbReference type="Proteomes" id="UP000712281">
    <property type="component" value="Unassembled WGS sequence"/>
</dbReference>
<sequence length="75" mass="8873">MGSYDYSLGFRVTSTLTDRRELELIASSIELAIVCRELRLRKSDYKRETSCYRERYPVVYRELAEIVSRDQAETD</sequence>
<evidence type="ECO:0000313" key="1">
    <source>
        <dbReference type="EMBL" id="KAF2558566.1"/>
    </source>
</evidence>
<reference evidence="1" key="1">
    <citation type="submission" date="2019-12" db="EMBL/GenBank/DDBJ databases">
        <title>Genome sequencing and annotation of Brassica cretica.</title>
        <authorList>
            <person name="Studholme D.J."/>
            <person name="Sarris P.F."/>
        </authorList>
    </citation>
    <scope>NUCLEOTIDE SEQUENCE</scope>
    <source>
        <strain evidence="1">PFS-001/15</strain>
        <tissue evidence="1">Leaf</tissue>
    </source>
</reference>
<dbReference type="AlphaFoldDB" id="A0A8S9HQR4"/>
<name>A0A8S9HQR4_BRACR</name>
<proteinExistence type="predicted"/>
<accession>A0A8S9HQR4</accession>
<gene>
    <name evidence="1" type="ORF">F2Q68_00013994</name>
</gene>
<evidence type="ECO:0000313" key="2">
    <source>
        <dbReference type="Proteomes" id="UP000712281"/>
    </source>
</evidence>
<comment type="caution">
    <text evidence="1">The sequence shown here is derived from an EMBL/GenBank/DDBJ whole genome shotgun (WGS) entry which is preliminary data.</text>
</comment>